<comment type="caution">
    <text evidence="8">The sequence shown here is derived from an EMBL/GenBank/DDBJ whole genome shotgun (WGS) entry which is preliminary data.</text>
</comment>
<comment type="function">
    <text evidence="2">Catalyzes the epimerization of the C3' and C5'positions of dTDP-6-deoxy-D-xylo-4-hexulose, forming dTDP-6-deoxy-L-lyxo-4-hexulose.</text>
</comment>
<dbReference type="InterPro" id="IPR000888">
    <property type="entry name" value="RmlC-like"/>
</dbReference>
<evidence type="ECO:0000256" key="3">
    <source>
        <dbReference type="ARBA" id="ARBA00012098"/>
    </source>
</evidence>
<dbReference type="EMBL" id="JALHLF010000009">
    <property type="protein sequence ID" value="MCJ2181937.1"/>
    <property type="molecule type" value="Genomic_DNA"/>
</dbReference>
<accession>A0ABT0BA69</accession>
<dbReference type="EC" id="5.1.3.13" evidence="3"/>
<comment type="catalytic activity">
    <reaction evidence="1">
        <text>dTDP-4-dehydro-6-deoxy-alpha-D-glucose = dTDP-4-dehydro-beta-L-rhamnose</text>
        <dbReference type="Rhea" id="RHEA:16969"/>
        <dbReference type="ChEBI" id="CHEBI:57649"/>
        <dbReference type="ChEBI" id="CHEBI:62830"/>
        <dbReference type="EC" id="5.1.3.13"/>
    </reaction>
</comment>
<evidence type="ECO:0000313" key="8">
    <source>
        <dbReference type="EMBL" id="MCJ2181937.1"/>
    </source>
</evidence>
<evidence type="ECO:0000256" key="1">
    <source>
        <dbReference type="ARBA" id="ARBA00001298"/>
    </source>
</evidence>
<gene>
    <name evidence="8" type="ORF">MTR62_04360</name>
</gene>
<evidence type="ECO:0000313" key="9">
    <source>
        <dbReference type="Proteomes" id="UP001162881"/>
    </source>
</evidence>
<evidence type="ECO:0000256" key="7">
    <source>
        <dbReference type="ARBA" id="ARBA00033311"/>
    </source>
</evidence>
<dbReference type="InterPro" id="IPR011051">
    <property type="entry name" value="RmlC_Cupin_sf"/>
</dbReference>
<evidence type="ECO:0000256" key="4">
    <source>
        <dbReference type="ARBA" id="ARBA00019595"/>
    </source>
</evidence>
<dbReference type="RefSeq" id="WP_244017334.1">
    <property type="nucleotide sequence ID" value="NZ_JALHLF010000009.1"/>
</dbReference>
<dbReference type="Proteomes" id="UP001162881">
    <property type="component" value="Unassembled WGS sequence"/>
</dbReference>
<evidence type="ECO:0000256" key="6">
    <source>
        <dbReference type="ARBA" id="ARBA00031424"/>
    </source>
</evidence>
<protein>
    <recommendedName>
        <fullName evidence="4">dTDP-4-dehydrorhamnose 3,5-epimerase</fullName>
        <ecNumber evidence="3">5.1.3.13</ecNumber>
    </recommendedName>
    <alternativeName>
        <fullName evidence="6">Thymidine diphospho-4-keto-rhamnose 3,5-epimerase</fullName>
    </alternativeName>
    <alternativeName>
        <fullName evidence="5">dTDP-4-keto-6-deoxyglucose 3,5-epimerase</fullName>
    </alternativeName>
    <alternativeName>
        <fullName evidence="7">dTDP-6-deoxy-D-xylo-4-hexulose 3,5-epimerase</fullName>
    </alternativeName>
</protein>
<sequence length="62" mass="7287">MEVFPFELPGVLLLTPRRIGDHRGYFAETFRLDRFKQSCGRVDFVQGCCSLEDLPAYFQWNN</sequence>
<dbReference type="InterPro" id="IPR014710">
    <property type="entry name" value="RmlC-like_jellyroll"/>
</dbReference>
<dbReference type="SUPFAM" id="SSF51182">
    <property type="entry name" value="RmlC-like cupins"/>
    <property type="match status" value="1"/>
</dbReference>
<organism evidence="8 9">
    <name type="scientific">Novosphingobium organovorum</name>
    <dbReference type="NCBI Taxonomy" id="2930092"/>
    <lineage>
        <taxon>Bacteria</taxon>
        <taxon>Pseudomonadati</taxon>
        <taxon>Pseudomonadota</taxon>
        <taxon>Alphaproteobacteria</taxon>
        <taxon>Sphingomonadales</taxon>
        <taxon>Sphingomonadaceae</taxon>
        <taxon>Novosphingobium</taxon>
    </lineage>
</organism>
<dbReference type="Pfam" id="PF00908">
    <property type="entry name" value="dTDP_sugar_isom"/>
    <property type="match status" value="1"/>
</dbReference>
<keyword evidence="9" id="KW-1185">Reference proteome</keyword>
<proteinExistence type="predicted"/>
<reference evidence="8" key="1">
    <citation type="submission" date="2022-03" db="EMBL/GenBank/DDBJ databases">
        <title>Identification of a novel bacterium isolated from mangrove sediments.</title>
        <authorList>
            <person name="Pan X."/>
        </authorList>
    </citation>
    <scope>NUCLEOTIDE SEQUENCE</scope>
    <source>
        <strain evidence="8">B1949</strain>
    </source>
</reference>
<dbReference type="Gene3D" id="2.60.120.10">
    <property type="entry name" value="Jelly Rolls"/>
    <property type="match status" value="1"/>
</dbReference>
<evidence type="ECO:0000256" key="2">
    <source>
        <dbReference type="ARBA" id="ARBA00001997"/>
    </source>
</evidence>
<name>A0ABT0BA69_9SPHN</name>
<evidence type="ECO:0000256" key="5">
    <source>
        <dbReference type="ARBA" id="ARBA00029758"/>
    </source>
</evidence>